<dbReference type="Pfam" id="PF10531">
    <property type="entry name" value="SLBB"/>
    <property type="match status" value="1"/>
</dbReference>
<gene>
    <name evidence="4" type="ORF">GCM10010974_08010</name>
</gene>
<evidence type="ECO:0000259" key="3">
    <source>
        <dbReference type="SMART" id="SM00278"/>
    </source>
</evidence>
<protein>
    <recommendedName>
        <fullName evidence="3">Helix-hairpin-helix DNA-binding motif class 1 domain-containing protein</fullName>
    </recommendedName>
</protein>
<evidence type="ECO:0000313" key="4">
    <source>
        <dbReference type="EMBL" id="GGC27793.1"/>
    </source>
</evidence>
<dbReference type="PANTHER" id="PTHR21180:SF32">
    <property type="entry name" value="ENDONUCLEASE_EXONUCLEASE_PHOSPHATASE FAMILY DOMAIN-CONTAINING PROTEIN 1"/>
    <property type="match status" value="1"/>
</dbReference>
<comment type="caution">
    <text evidence="4">The sequence shown here is derived from an EMBL/GenBank/DDBJ whole genome shotgun (WGS) entry which is preliminary data.</text>
</comment>
<dbReference type="Gene3D" id="1.10.150.320">
    <property type="entry name" value="Photosystem II 12 kDa extrinsic protein"/>
    <property type="match status" value="1"/>
</dbReference>
<feature type="compositionally biased region" description="Low complexity" evidence="1">
    <location>
        <begin position="193"/>
        <end position="204"/>
    </location>
</feature>
<keyword evidence="2" id="KW-0812">Transmembrane</keyword>
<name>A0ABQ1LQM1_9MICO</name>
<feature type="domain" description="Helix-hairpin-helix DNA-binding motif class 1" evidence="3">
    <location>
        <begin position="264"/>
        <end position="283"/>
    </location>
</feature>
<dbReference type="Proteomes" id="UP000632322">
    <property type="component" value="Unassembled WGS sequence"/>
</dbReference>
<proteinExistence type="predicted"/>
<evidence type="ECO:0000313" key="5">
    <source>
        <dbReference type="Proteomes" id="UP000632322"/>
    </source>
</evidence>
<feature type="compositionally biased region" description="Low complexity" evidence="1">
    <location>
        <begin position="109"/>
        <end position="124"/>
    </location>
</feature>
<dbReference type="Pfam" id="PF12836">
    <property type="entry name" value="HHH_3"/>
    <property type="match status" value="1"/>
</dbReference>
<feature type="compositionally biased region" description="Gly residues" evidence="1">
    <location>
        <begin position="205"/>
        <end position="236"/>
    </location>
</feature>
<dbReference type="Gene3D" id="3.10.560.10">
    <property type="entry name" value="Outer membrane lipoprotein wza domain like"/>
    <property type="match status" value="1"/>
</dbReference>
<feature type="region of interest" description="Disordered" evidence="1">
    <location>
        <begin position="189"/>
        <end position="256"/>
    </location>
</feature>
<sequence length="316" mass="29946">MAVSPDDRFAGLLGASAERGGWVPGDVYTADTAGEEEPVEPRRVRLPVLAALGIATVGVLVLAFFLFRPAAQHSPVGGGDDPGQGAGAGQSPAATGEGGETGEAGEGSAGSAAGQEGAASAKSANANGEVTVHITGAVNDPSVVTLKAGARVQDAVEAAGGLSAGADGEAVNLARVLADGEQIHIPTEGEEPAAGVDGADANGAGANGTGQGGTGQDGTGSSGSGGGGAGGGGGSPGTADSSATASGGAPGQAGKVDLNTADATTLETLPGVGPVTAEAIISHRTQQPFASVDDLLLVKGIGPKTFESLKDLVTVG</sequence>
<dbReference type="PANTHER" id="PTHR21180">
    <property type="entry name" value="ENDONUCLEASE/EXONUCLEASE/PHOSPHATASE FAMILY DOMAIN-CONTAINING PROTEIN 1"/>
    <property type="match status" value="1"/>
</dbReference>
<dbReference type="InterPro" id="IPR051675">
    <property type="entry name" value="Endo/Exo/Phosphatase_dom_1"/>
</dbReference>
<dbReference type="InterPro" id="IPR010994">
    <property type="entry name" value="RuvA_2-like"/>
</dbReference>
<feature type="transmembrane region" description="Helical" evidence="2">
    <location>
        <begin position="46"/>
        <end position="67"/>
    </location>
</feature>
<feature type="region of interest" description="Disordered" evidence="1">
    <location>
        <begin position="74"/>
        <end position="124"/>
    </location>
</feature>
<dbReference type="SMART" id="SM00278">
    <property type="entry name" value="HhH1"/>
    <property type="match status" value="2"/>
</dbReference>
<dbReference type="EMBL" id="BMJG01000001">
    <property type="protein sequence ID" value="GGC27793.1"/>
    <property type="molecule type" value="Genomic_DNA"/>
</dbReference>
<dbReference type="RefSeq" id="WP_181270569.1">
    <property type="nucleotide sequence ID" value="NZ_BMJG01000001.1"/>
</dbReference>
<keyword evidence="2" id="KW-0472">Membrane</keyword>
<organism evidence="4 5">
    <name type="scientific">Brevibacterium sediminis</name>
    <dbReference type="NCBI Taxonomy" id="1857024"/>
    <lineage>
        <taxon>Bacteria</taxon>
        <taxon>Bacillati</taxon>
        <taxon>Actinomycetota</taxon>
        <taxon>Actinomycetes</taxon>
        <taxon>Micrococcales</taxon>
        <taxon>Brevibacteriaceae</taxon>
        <taxon>Brevibacterium</taxon>
    </lineage>
</organism>
<feature type="compositionally biased region" description="Gly residues" evidence="1">
    <location>
        <begin position="76"/>
        <end position="88"/>
    </location>
</feature>
<evidence type="ECO:0000256" key="1">
    <source>
        <dbReference type="SAM" id="MobiDB-lite"/>
    </source>
</evidence>
<evidence type="ECO:0000256" key="2">
    <source>
        <dbReference type="SAM" id="Phobius"/>
    </source>
</evidence>
<feature type="compositionally biased region" description="Gly residues" evidence="1">
    <location>
        <begin position="96"/>
        <end position="108"/>
    </location>
</feature>
<reference evidence="5" key="1">
    <citation type="journal article" date="2019" name="Int. J. Syst. Evol. Microbiol.">
        <title>The Global Catalogue of Microorganisms (GCM) 10K type strain sequencing project: providing services to taxonomists for standard genome sequencing and annotation.</title>
        <authorList>
            <consortium name="The Broad Institute Genomics Platform"/>
            <consortium name="The Broad Institute Genome Sequencing Center for Infectious Disease"/>
            <person name="Wu L."/>
            <person name="Ma J."/>
        </authorList>
    </citation>
    <scope>NUCLEOTIDE SEQUENCE [LARGE SCALE GENOMIC DNA]</scope>
    <source>
        <strain evidence="5">CGMCC 1.15472</strain>
    </source>
</reference>
<keyword evidence="5" id="KW-1185">Reference proteome</keyword>
<dbReference type="InterPro" id="IPR019554">
    <property type="entry name" value="Soluble_ligand-bd"/>
</dbReference>
<feature type="compositionally biased region" description="Low complexity" evidence="1">
    <location>
        <begin position="237"/>
        <end position="247"/>
    </location>
</feature>
<keyword evidence="2" id="KW-1133">Transmembrane helix</keyword>
<feature type="domain" description="Helix-hairpin-helix DNA-binding motif class 1" evidence="3">
    <location>
        <begin position="293"/>
        <end position="312"/>
    </location>
</feature>
<dbReference type="SUPFAM" id="SSF47781">
    <property type="entry name" value="RuvA domain 2-like"/>
    <property type="match status" value="1"/>
</dbReference>
<accession>A0ABQ1LQM1</accession>
<dbReference type="InterPro" id="IPR003583">
    <property type="entry name" value="Hlx-hairpin-Hlx_DNA-bd_motif"/>
</dbReference>